<dbReference type="CDD" id="cd00221">
    <property type="entry name" value="Vsr"/>
    <property type="match status" value="1"/>
</dbReference>
<keyword evidence="4" id="KW-0378">Hydrolase</keyword>
<accession>A0AA41Y594</accession>
<evidence type="ECO:0000256" key="1">
    <source>
        <dbReference type="ARBA" id="ARBA00022722"/>
    </source>
</evidence>
<comment type="caution">
    <text evidence="7">The sequence shown here is derived from an EMBL/GenBank/DDBJ whole genome shotgun (WGS) entry which is preliminary data.</text>
</comment>
<dbReference type="GO" id="GO:0004519">
    <property type="term" value="F:endonuclease activity"/>
    <property type="evidence" value="ECO:0007669"/>
    <property type="project" value="UniProtKB-KW"/>
</dbReference>
<gene>
    <name evidence="7" type="ORF">N2K84_01360</name>
</gene>
<keyword evidence="2 7" id="KW-0255">Endonuclease</keyword>
<dbReference type="SUPFAM" id="SSF52980">
    <property type="entry name" value="Restriction endonuclease-like"/>
    <property type="match status" value="1"/>
</dbReference>
<dbReference type="Gene3D" id="3.40.960.10">
    <property type="entry name" value="VSR Endonuclease"/>
    <property type="match status" value="1"/>
</dbReference>
<evidence type="ECO:0000256" key="3">
    <source>
        <dbReference type="ARBA" id="ARBA00022763"/>
    </source>
</evidence>
<evidence type="ECO:0000256" key="6">
    <source>
        <dbReference type="ARBA" id="ARBA00029466"/>
    </source>
</evidence>
<dbReference type="AlphaFoldDB" id="A0AA41Y594"/>
<dbReference type="GO" id="GO:0006298">
    <property type="term" value="P:mismatch repair"/>
    <property type="evidence" value="ECO:0007669"/>
    <property type="project" value="InterPro"/>
</dbReference>
<dbReference type="EMBL" id="JAPAAF010000001">
    <property type="protein sequence ID" value="MCW0481357.1"/>
    <property type="molecule type" value="Genomic_DNA"/>
</dbReference>
<sequence length="134" mass="15788">MKNKKEYIRDGRAPVPTKEATSEVMRANKDRNTKPQLILRKALWSSGIKGYSLHWKDVPGKPDLAFSGMKLAVFVHGCFWHRCPHCNPNFPKSNIELWFHKFNAHQMRDRKKIEELKNMGRKTIVLWECKIKIE</sequence>
<keyword evidence="1" id="KW-0540">Nuclease</keyword>
<dbReference type="RefSeq" id="WP_282589964.1">
    <property type="nucleotide sequence ID" value="NZ_JAPAAF010000001.1"/>
</dbReference>
<evidence type="ECO:0000313" key="8">
    <source>
        <dbReference type="Proteomes" id="UP001163821"/>
    </source>
</evidence>
<keyword evidence="5" id="KW-0234">DNA repair</keyword>
<comment type="similarity">
    <text evidence="6">Belongs to the Vsr family.</text>
</comment>
<dbReference type="NCBIfam" id="TIGR00632">
    <property type="entry name" value="vsr"/>
    <property type="match status" value="1"/>
</dbReference>
<proteinExistence type="inferred from homology"/>
<evidence type="ECO:0000313" key="7">
    <source>
        <dbReference type="EMBL" id="MCW0481357.1"/>
    </source>
</evidence>
<evidence type="ECO:0000256" key="5">
    <source>
        <dbReference type="ARBA" id="ARBA00023204"/>
    </source>
</evidence>
<evidence type="ECO:0000256" key="4">
    <source>
        <dbReference type="ARBA" id="ARBA00022801"/>
    </source>
</evidence>
<dbReference type="InterPro" id="IPR004603">
    <property type="entry name" value="DNA_mismatch_endonuc_vsr"/>
</dbReference>
<name>A0AA41Y594_9BACT</name>
<evidence type="ECO:0000256" key="2">
    <source>
        <dbReference type="ARBA" id="ARBA00022759"/>
    </source>
</evidence>
<organism evidence="7 8">
    <name type="scientific">Gaoshiqia sediminis</name>
    <dbReference type="NCBI Taxonomy" id="2986998"/>
    <lineage>
        <taxon>Bacteria</taxon>
        <taxon>Pseudomonadati</taxon>
        <taxon>Bacteroidota</taxon>
        <taxon>Bacteroidia</taxon>
        <taxon>Marinilabiliales</taxon>
        <taxon>Prolixibacteraceae</taxon>
        <taxon>Gaoshiqia</taxon>
    </lineage>
</organism>
<protein>
    <submittedName>
        <fullName evidence="7">Very short patch repair endonuclease</fullName>
    </submittedName>
</protein>
<dbReference type="GO" id="GO:0016787">
    <property type="term" value="F:hydrolase activity"/>
    <property type="evidence" value="ECO:0007669"/>
    <property type="project" value="UniProtKB-KW"/>
</dbReference>
<dbReference type="Pfam" id="PF03852">
    <property type="entry name" value="Vsr"/>
    <property type="match status" value="1"/>
</dbReference>
<keyword evidence="3" id="KW-0227">DNA damage</keyword>
<dbReference type="InterPro" id="IPR011335">
    <property type="entry name" value="Restrct_endonuc-II-like"/>
</dbReference>
<reference evidence="7" key="1">
    <citation type="submission" date="2022-10" db="EMBL/GenBank/DDBJ databases">
        <title>Gaoshiqiia sediminis gen. nov., sp. nov., isolated from coastal sediment.</title>
        <authorList>
            <person name="Yu W.X."/>
            <person name="Mu D.S."/>
            <person name="Du J.Z."/>
            <person name="Liang Y.Q."/>
        </authorList>
    </citation>
    <scope>NUCLEOTIDE SEQUENCE</scope>
    <source>
        <strain evidence="7">A06</strain>
    </source>
</reference>
<keyword evidence="8" id="KW-1185">Reference proteome</keyword>
<dbReference type="Proteomes" id="UP001163821">
    <property type="component" value="Unassembled WGS sequence"/>
</dbReference>